<dbReference type="GO" id="GO:0032259">
    <property type="term" value="P:methylation"/>
    <property type="evidence" value="ECO:0007669"/>
    <property type="project" value="UniProtKB-KW"/>
</dbReference>
<dbReference type="Gene3D" id="1.10.8.10">
    <property type="entry name" value="DNA helicase RuvA subunit, C-terminal domain"/>
    <property type="match status" value="1"/>
</dbReference>
<evidence type="ECO:0000256" key="2">
    <source>
        <dbReference type="ARBA" id="ARBA00022679"/>
    </source>
</evidence>
<dbReference type="NCBIfam" id="TIGR00536">
    <property type="entry name" value="hemK_fam"/>
    <property type="match status" value="1"/>
</dbReference>
<dbReference type="Proteomes" id="UP001140453">
    <property type="component" value="Unassembled WGS sequence"/>
</dbReference>
<dbReference type="PANTHER" id="PTHR18895:SF74">
    <property type="entry name" value="MTRF1L RELEASE FACTOR GLUTAMINE METHYLTRANSFERASE"/>
    <property type="match status" value="1"/>
</dbReference>
<gene>
    <name evidence="5" type="ORF">N0V93_006872</name>
</gene>
<accession>A0A9W9CV45</accession>
<keyword evidence="3" id="KW-0949">S-adenosyl-L-methionine</keyword>
<proteinExistence type="predicted"/>
<evidence type="ECO:0000313" key="6">
    <source>
        <dbReference type="Proteomes" id="UP001140453"/>
    </source>
</evidence>
<reference evidence="5" key="1">
    <citation type="submission" date="2022-10" db="EMBL/GenBank/DDBJ databases">
        <title>Tapping the CABI collections for fungal endophytes: first genome assemblies for Collariella, Neodidymelliopsis, Ascochyta clinopodiicola, Didymella pomorum, Didymosphaeria variabile, Neocosmospora piperis and Neocucurbitaria cava.</title>
        <authorList>
            <person name="Hill R."/>
        </authorList>
    </citation>
    <scope>NUCLEOTIDE SEQUENCE</scope>
    <source>
        <strain evidence="5">IMI 355082</strain>
    </source>
</reference>
<dbReference type="AlphaFoldDB" id="A0A9W9CV45"/>
<dbReference type="InterPro" id="IPR050320">
    <property type="entry name" value="N5-glutamine_MTase"/>
</dbReference>
<dbReference type="PROSITE" id="PS00092">
    <property type="entry name" value="N6_MTASE"/>
    <property type="match status" value="1"/>
</dbReference>
<protein>
    <recommendedName>
        <fullName evidence="4">Type II methyltransferase M.TaqI-like domain-containing protein</fullName>
    </recommendedName>
</protein>
<feature type="domain" description="Type II methyltransferase M.TaqI-like" evidence="4">
    <location>
        <begin position="148"/>
        <end position="233"/>
    </location>
</feature>
<evidence type="ECO:0000313" key="5">
    <source>
        <dbReference type="EMBL" id="KAJ4389404.1"/>
    </source>
</evidence>
<evidence type="ECO:0000256" key="1">
    <source>
        <dbReference type="ARBA" id="ARBA00022603"/>
    </source>
</evidence>
<keyword evidence="1" id="KW-0489">Methyltransferase</keyword>
<organism evidence="5 6">
    <name type="scientific">Gnomoniopsis smithogilvyi</name>
    <dbReference type="NCBI Taxonomy" id="1191159"/>
    <lineage>
        <taxon>Eukaryota</taxon>
        <taxon>Fungi</taxon>
        <taxon>Dikarya</taxon>
        <taxon>Ascomycota</taxon>
        <taxon>Pezizomycotina</taxon>
        <taxon>Sordariomycetes</taxon>
        <taxon>Sordariomycetidae</taxon>
        <taxon>Diaporthales</taxon>
        <taxon>Gnomoniaceae</taxon>
        <taxon>Gnomoniopsis</taxon>
    </lineage>
</organism>
<dbReference type="PANTHER" id="PTHR18895">
    <property type="entry name" value="HEMK METHYLTRANSFERASE"/>
    <property type="match status" value="1"/>
</dbReference>
<dbReference type="GO" id="GO:0006304">
    <property type="term" value="P:DNA modification"/>
    <property type="evidence" value="ECO:0007669"/>
    <property type="project" value="InterPro"/>
</dbReference>
<dbReference type="InterPro" id="IPR011639">
    <property type="entry name" value="MethylTrfase_TaqI-like_dom"/>
</dbReference>
<dbReference type="InterPro" id="IPR029063">
    <property type="entry name" value="SAM-dependent_MTases_sf"/>
</dbReference>
<dbReference type="GO" id="GO:0005739">
    <property type="term" value="C:mitochondrion"/>
    <property type="evidence" value="ECO:0007669"/>
    <property type="project" value="TreeGrafter"/>
</dbReference>
<keyword evidence="6" id="KW-1185">Reference proteome</keyword>
<name>A0A9W9CV45_9PEZI</name>
<dbReference type="Pfam" id="PF07669">
    <property type="entry name" value="Eco57I"/>
    <property type="match status" value="1"/>
</dbReference>
<keyword evidence="2" id="KW-0808">Transferase</keyword>
<dbReference type="EMBL" id="JAPEVB010000004">
    <property type="protein sequence ID" value="KAJ4389404.1"/>
    <property type="molecule type" value="Genomic_DNA"/>
</dbReference>
<evidence type="ECO:0000259" key="4">
    <source>
        <dbReference type="Pfam" id="PF07669"/>
    </source>
</evidence>
<dbReference type="InterPro" id="IPR004556">
    <property type="entry name" value="HemK-like"/>
</dbReference>
<dbReference type="InterPro" id="IPR002052">
    <property type="entry name" value="DNA_methylase_N6_adenine_CS"/>
</dbReference>
<dbReference type="SUPFAM" id="SSF53335">
    <property type="entry name" value="S-adenosyl-L-methionine-dependent methyltransferases"/>
    <property type="match status" value="1"/>
</dbReference>
<dbReference type="GO" id="GO:0003676">
    <property type="term" value="F:nucleic acid binding"/>
    <property type="evidence" value="ECO:0007669"/>
    <property type="project" value="InterPro"/>
</dbReference>
<dbReference type="CDD" id="cd02440">
    <property type="entry name" value="AdoMet_MTases"/>
    <property type="match status" value="1"/>
</dbReference>
<comment type="caution">
    <text evidence="5">The sequence shown here is derived from an EMBL/GenBank/DDBJ whole genome shotgun (WGS) entry which is preliminary data.</text>
</comment>
<dbReference type="OrthoDB" id="269872at2759"/>
<dbReference type="GO" id="GO:0008276">
    <property type="term" value="F:protein methyltransferase activity"/>
    <property type="evidence" value="ECO:0007669"/>
    <property type="project" value="InterPro"/>
</dbReference>
<sequence>MPRISPSLLSRAYRISPHAATLLPTCRELPSALNELRWIREHVAQQLKPKDPERQVASLCRRRGRGEPLQYVLGSQPFGNLDILCRPGVLIPRPEPEAYTTHLAHLINTHSLFRPLPPSLTIVDLCTGTGCIALLLHSLLARSIPHLHIHGVDISPQAVQLSQDNMHFNIAAKRLPACPDPAYQLIAFSEGDIFSSREDEFWMSRDGNGWDVLVCNPPYISSWGFTHQTERSVRKYEPKLAQVPMVTYPGAHEPEDVFYARLLDIGVRKRAKVMLFEVGDLAQASRVVGMALRHEGLASTGKVVAEIWRDWPDAAPQENEATLRTVSVGEENREVMIRGSGHGRSVFIQCS</sequence>
<dbReference type="Gene3D" id="3.40.50.150">
    <property type="entry name" value="Vaccinia Virus protein VP39"/>
    <property type="match status" value="1"/>
</dbReference>
<evidence type="ECO:0000256" key="3">
    <source>
        <dbReference type="ARBA" id="ARBA00022691"/>
    </source>
</evidence>